<feature type="coiled-coil region" evidence="2">
    <location>
        <begin position="288"/>
        <end position="342"/>
    </location>
</feature>
<accession>A0A4S4MW55</accession>
<keyword evidence="2" id="KW-0175">Coiled coil</keyword>
<dbReference type="Gene3D" id="3.30.70.370">
    <property type="match status" value="1"/>
</dbReference>
<dbReference type="SUPFAM" id="SSF56672">
    <property type="entry name" value="DNA/RNA polymerases"/>
    <property type="match status" value="1"/>
</dbReference>
<dbReference type="GO" id="GO:0006264">
    <property type="term" value="P:mitochondrial DNA replication"/>
    <property type="evidence" value="ECO:0007669"/>
    <property type="project" value="TreeGrafter"/>
</dbReference>
<dbReference type="InterPro" id="IPR043502">
    <property type="entry name" value="DNA/RNA_pol_sf"/>
</dbReference>
<dbReference type="PANTHER" id="PTHR10267:SF0">
    <property type="entry name" value="DNA POLYMERASE SUBUNIT GAMMA-1"/>
    <property type="match status" value="1"/>
</dbReference>
<dbReference type="Pfam" id="PF00476">
    <property type="entry name" value="DNA_pol_A"/>
    <property type="match status" value="1"/>
</dbReference>
<evidence type="ECO:0000313" key="6">
    <source>
        <dbReference type="Proteomes" id="UP000308730"/>
    </source>
</evidence>
<dbReference type="OrthoDB" id="5588663at2759"/>
<dbReference type="InterPro" id="IPR012337">
    <property type="entry name" value="RNaseH-like_sf"/>
</dbReference>
<dbReference type="InterPro" id="IPR002297">
    <property type="entry name" value="DNA-dir_DNA_pol_A_mt"/>
</dbReference>
<dbReference type="Gene3D" id="3.30.420.390">
    <property type="match status" value="2"/>
</dbReference>
<reference evidence="5 6" key="1">
    <citation type="submission" date="2019-02" db="EMBL/GenBank/DDBJ databases">
        <title>Genome sequencing of the rare red list fungi Antrodiella citrinella (Flaviporus citrinellus).</title>
        <authorList>
            <person name="Buettner E."/>
            <person name="Kellner H."/>
        </authorList>
    </citation>
    <scope>NUCLEOTIDE SEQUENCE [LARGE SCALE GENOMIC DNA]</scope>
    <source>
        <strain evidence="5 6">DSM 108506</strain>
    </source>
</reference>
<dbReference type="InterPro" id="IPR001098">
    <property type="entry name" value="DNA-dir_DNA_pol_A_palm_dom"/>
</dbReference>
<proteinExistence type="predicted"/>
<feature type="compositionally biased region" description="Basic and acidic residues" evidence="3">
    <location>
        <begin position="20"/>
        <end position="37"/>
    </location>
</feature>
<evidence type="ECO:0000256" key="3">
    <source>
        <dbReference type="SAM" id="MobiDB-lite"/>
    </source>
</evidence>
<feature type="region of interest" description="Disordered" evidence="3">
    <location>
        <begin position="1280"/>
        <end position="1311"/>
    </location>
</feature>
<dbReference type="GO" id="GO:0005760">
    <property type="term" value="C:gamma DNA polymerase complex"/>
    <property type="evidence" value="ECO:0007669"/>
    <property type="project" value="InterPro"/>
</dbReference>
<dbReference type="SUPFAM" id="SSF53098">
    <property type="entry name" value="Ribonuclease H-like"/>
    <property type="match status" value="1"/>
</dbReference>
<dbReference type="GO" id="GO:0003887">
    <property type="term" value="F:DNA-directed DNA polymerase activity"/>
    <property type="evidence" value="ECO:0007669"/>
    <property type="project" value="InterPro"/>
</dbReference>
<evidence type="ECO:0000259" key="4">
    <source>
        <dbReference type="SMART" id="SM00482"/>
    </source>
</evidence>
<gene>
    <name evidence="5" type="ORF">EUX98_g3579</name>
</gene>
<feature type="region of interest" description="Disordered" evidence="3">
    <location>
        <begin position="1"/>
        <end position="38"/>
    </location>
</feature>
<dbReference type="PRINTS" id="PR00867">
    <property type="entry name" value="DNAPOLG"/>
</dbReference>
<feature type="domain" description="DNA-directed DNA polymerase family A palm" evidence="4">
    <location>
        <begin position="907"/>
        <end position="1140"/>
    </location>
</feature>
<dbReference type="SMART" id="SM00482">
    <property type="entry name" value="POLAc"/>
    <property type="match status" value="1"/>
</dbReference>
<evidence type="ECO:0000256" key="2">
    <source>
        <dbReference type="SAM" id="Coils"/>
    </source>
</evidence>
<dbReference type="Proteomes" id="UP000308730">
    <property type="component" value="Unassembled WGS sequence"/>
</dbReference>
<organism evidence="5 6">
    <name type="scientific">Antrodiella citrinella</name>
    <dbReference type="NCBI Taxonomy" id="2447956"/>
    <lineage>
        <taxon>Eukaryota</taxon>
        <taxon>Fungi</taxon>
        <taxon>Dikarya</taxon>
        <taxon>Basidiomycota</taxon>
        <taxon>Agaricomycotina</taxon>
        <taxon>Agaricomycetes</taxon>
        <taxon>Polyporales</taxon>
        <taxon>Steccherinaceae</taxon>
        <taxon>Antrodiella</taxon>
    </lineage>
</organism>
<dbReference type="Pfam" id="PF18136">
    <property type="entry name" value="DNApol_Exo"/>
    <property type="match status" value="1"/>
</dbReference>
<dbReference type="GO" id="GO:0008408">
    <property type="term" value="F:3'-5' exonuclease activity"/>
    <property type="evidence" value="ECO:0007669"/>
    <property type="project" value="TreeGrafter"/>
</dbReference>
<keyword evidence="6" id="KW-1185">Reference proteome</keyword>
<protein>
    <recommendedName>
        <fullName evidence="1">Mitochondrial DNA polymerase catalytic subunit</fullName>
    </recommendedName>
</protein>
<dbReference type="EMBL" id="SGPM01000074">
    <property type="protein sequence ID" value="THH30604.1"/>
    <property type="molecule type" value="Genomic_DNA"/>
</dbReference>
<dbReference type="Gene3D" id="1.10.150.20">
    <property type="entry name" value="5' to 3' exonuclease, C-terminal subdomain"/>
    <property type="match status" value="1"/>
</dbReference>
<dbReference type="InterPro" id="IPR041336">
    <property type="entry name" value="DNApol_Exo"/>
</dbReference>
<name>A0A4S4MW55_9APHY</name>
<comment type="caution">
    <text evidence="5">The sequence shown here is derived from an EMBL/GenBank/DDBJ whole genome shotgun (WGS) entry which is preliminary data.</text>
</comment>
<dbReference type="PANTHER" id="PTHR10267">
    <property type="entry name" value="DNA POLYMERASE SUBUNIT GAMMA-1"/>
    <property type="match status" value="1"/>
</dbReference>
<evidence type="ECO:0000313" key="5">
    <source>
        <dbReference type="EMBL" id="THH30604.1"/>
    </source>
</evidence>
<evidence type="ECO:0000256" key="1">
    <source>
        <dbReference type="ARBA" id="ARBA00031966"/>
    </source>
</evidence>
<sequence>MFREGAFAFKHKPSPQTNTSRREWQRKDVKPETKAHTQEGAIVGKRNELGVQMLSRRLHEQVFRNTTFPPYDRSFVQIAQEHLQTHGLDPSQGSVLPDIGFTLPQLQGHNIDEHFFRIGSEAAQPWLSLAKTLSTSELPPKPEIWHIQAGWTKYHFLSDGSSYSTHVEYPEHDGQAEDMLVFDVETIPGYSPFAVMACAASKNAWYSWISPWLLDESADPQHLIPLGPPSQARVVVGHNVSYDRARISEEYSVTGTQTRFLDTMALHVAVKGISSHQRPAWNKYRKMKAQEKEQKNEAVDAVLELMRETELKQEEEVDSEKKEKLRLLRQEMEESLPQLQAEDSLETEAELSSKRWEDLTSANSLADVAKLHCGIVVDKEIRNDFMTHSPAEILDGIQDYLSYCAHDVAVTHAVFCKALPAFLNACPSPVSFAGILTMGSSFLPVNEEWGTYLANAERTYRDLDDKVRKRLVDLAHEAKEMMESGAWKESAWLGQLDWTPKVAGKSRGIEPPHVELEVVIETDTPASSPPAADSAPGTSHIPAWYKEFLKEGPQSAPVVNRILPLLLKTSFDGHPMRYTTAEKWHYLVDDNITRLPTARSAKTITLFSLTHAVPLLADGHLQCSDPDIALSVSQGLFPADVVDVIRARADELAHFAESLDDPWLRQLDWTMKKVDSARSEPLSSSKPKKSKKVVAPAPPKVYWPKWYWDLTRPRKDMPSGSLDLTVRNRLAPILLRLSWQGWPLFHSREHGWTFRVDPQSEYKTRLSALTFYDPADDTLQQSVLRSGYMYYKLPHKDGEKANVGNPLAKTFIKYAQDGTLTSPGDEAKEALDMNAQCSYWISARDRVMKQLVVWQDQRLNAGFDASDDPAKKWGIIIPQVITMGTVTRRAIEKTWLTASNAKKNRVGSELKAMVRAPEGYAMVGADVDSEELWISSVMGDAQFGIHGATAIGWMTLEGTKAAGTDLHSKTASILGISRDQAKVFNYSRIYGAGMRHAILLLLQANAGMLPEQAHKLAENLYASTKGKNTHRNDIFGRKFWFGGTESYVFNKLEEIALSDRPQTPALGCGVTHALSKEYLPAEFGSDYMTSRINWVVQSSGVDYLHLLIVAMNYLIDKYDIDARYLISVHDELRYLVKEEDKYRAALALQIANLWTRSLFSFKLGLDDLPQGVAFFSAVDVDKVLRKEVDMPCTTPSQPIPIPPGESLDMAKVLSKTNGGSLWADGSAMSPVDDNVPTSTPEGYVLPNCLTHRADSAAWLRAQATSEFGEIKHLAQQASGQKYAGGIGDQRRSKGSRKSSPLGNGADMDWSERVEEVLRADAHR</sequence>
<dbReference type="GO" id="GO:0003677">
    <property type="term" value="F:DNA binding"/>
    <property type="evidence" value="ECO:0007669"/>
    <property type="project" value="InterPro"/>
</dbReference>